<dbReference type="Gramene" id="PNW80364">
    <property type="protein sequence ID" value="PNW80364"/>
    <property type="gene ID" value="CHLRE_07g314450v5"/>
</dbReference>
<proteinExistence type="predicted"/>
<dbReference type="AlphaFoldDB" id="A0A2K3DIK1"/>
<dbReference type="InParanoid" id="A0A2K3DIK1"/>
<dbReference type="RefSeq" id="XP_001700788.2">
    <property type="nucleotide sequence ID" value="XM_001700736.3"/>
</dbReference>
<dbReference type="FunCoup" id="A0A2K3DIK1">
    <property type="interactions" value="514"/>
</dbReference>
<dbReference type="FunFam" id="3.40.50.150:FF:000727">
    <property type="entry name" value="Methyltransferase"/>
    <property type="match status" value="1"/>
</dbReference>
<keyword evidence="3" id="KW-1185">Reference proteome</keyword>
<organism evidence="2 3">
    <name type="scientific">Chlamydomonas reinhardtii</name>
    <name type="common">Chlamydomonas smithii</name>
    <dbReference type="NCBI Taxonomy" id="3055"/>
    <lineage>
        <taxon>Eukaryota</taxon>
        <taxon>Viridiplantae</taxon>
        <taxon>Chlorophyta</taxon>
        <taxon>core chlorophytes</taxon>
        <taxon>Chlorophyceae</taxon>
        <taxon>CS clade</taxon>
        <taxon>Chlamydomonadales</taxon>
        <taxon>Chlamydomonadaceae</taxon>
        <taxon>Chlamydomonas</taxon>
    </lineage>
</organism>
<reference evidence="2 3" key="1">
    <citation type="journal article" date="2007" name="Science">
        <title>The Chlamydomonas genome reveals the evolution of key animal and plant functions.</title>
        <authorList>
            <person name="Merchant S.S."/>
            <person name="Prochnik S.E."/>
            <person name="Vallon O."/>
            <person name="Harris E.H."/>
            <person name="Karpowicz S.J."/>
            <person name="Witman G.B."/>
            <person name="Terry A."/>
            <person name="Salamov A."/>
            <person name="Fritz-Laylin L.K."/>
            <person name="Marechal-Drouard L."/>
            <person name="Marshall W.F."/>
            <person name="Qu L.H."/>
            <person name="Nelson D.R."/>
            <person name="Sanderfoot A.A."/>
            <person name="Spalding M.H."/>
            <person name="Kapitonov V.V."/>
            <person name="Ren Q."/>
            <person name="Ferris P."/>
            <person name="Lindquist E."/>
            <person name="Shapiro H."/>
            <person name="Lucas S.M."/>
            <person name="Grimwood J."/>
            <person name="Schmutz J."/>
            <person name="Cardol P."/>
            <person name="Cerutti H."/>
            <person name="Chanfreau G."/>
            <person name="Chen C.L."/>
            <person name="Cognat V."/>
            <person name="Croft M.T."/>
            <person name="Dent R."/>
            <person name="Dutcher S."/>
            <person name="Fernandez E."/>
            <person name="Fukuzawa H."/>
            <person name="Gonzalez-Ballester D."/>
            <person name="Gonzalez-Halphen D."/>
            <person name="Hallmann A."/>
            <person name="Hanikenne M."/>
            <person name="Hippler M."/>
            <person name="Inwood W."/>
            <person name="Jabbari K."/>
            <person name="Kalanon M."/>
            <person name="Kuras R."/>
            <person name="Lefebvre P.A."/>
            <person name="Lemaire S.D."/>
            <person name="Lobanov A.V."/>
            <person name="Lohr M."/>
            <person name="Manuell A."/>
            <person name="Meier I."/>
            <person name="Mets L."/>
            <person name="Mittag M."/>
            <person name="Mittelmeier T."/>
            <person name="Moroney J.V."/>
            <person name="Moseley J."/>
            <person name="Napoli C."/>
            <person name="Nedelcu A.M."/>
            <person name="Niyogi K."/>
            <person name="Novoselov S.V."/>
            <person name="Paulsen I.T."/>
            <person name="Pazour G."/>
            <person name="Purton S."/>
            <person name="Ral J.P."/>
            <person name="Riano-Pachon D.M."/>
            <person name="Riekhof W."/>
            <person name="Rymarquis L."/>
            <person name="Schroda M."/>
            <person name="Stern D."/>
            <person name="Umen J."/>
            <person name="Willows R."/>
            <person name="Wilson N."/>
            <person name="Zimmer S.L."/>
            <person name="Allmer J."/>
            <person name="Balk J."/>
            <person name="Bisova K."/>
            <person name="Chen C.J."/>
            <person name="Elias M."/>
            <person name="Gendler K."/>
            <person name="Hauser C."/>
            <person name="Lamb M.R."/>
            <person name="Ledford H."/>
            <person name="Long J.C."/>
            <person name="Minagawa J."/>
            <person name="Page M.D."/>
            <person name="Pan J."/>
            <person name="Pootakham W."/>
            <person name="Roje S."/>
            <person name="Rose A."/>
            <person name="Stahlberg E."/>
            <person name="Terauchi A.M."/>
            <person name="Yang P."/>
            <person name="Ball S."/>
            <person name="Bowler C."/>
            <person name="Dieckmann C.L."/>
            <person name="Gladyshev V.N."/>
            <person name="Green P."/>
            <person name="Jorgensen R."/>
            <person name="Mayfield S."/>
            <person name="Mueller-Roeber B."/>
            <person name="Rajamani S."/>
            <person name="Sayre R.T."/>
            <person name="Brokstein P."/>
            <person name="Dubchak I."/>
            <person name="Goodstein D."/>
            <person name="Hornick L."/>
            <person name="Huang Y.W."/>
            <person name="Jhaveri J."/>
            <person name="Luo Y."/>
            <person name="Martinez D."/>
            <person name="Ngau W.C."/>
            <person name="Otillar B."/>
            <person name="Poliakov A."/>
            <person name="Porter A."/>
            <person name="Szajkowski L."/>
            <person name="Werner G."/>
            <person name="Zhou K."/>
            <person name="Grigoriev I.V."/>
            <person name="Rokhsar D.S."/>
            <person name="Grossman A.R."/>
        </authorList>
    </citation>
    <scope>NUCLEOTIDE SEQUENCE [LARGE SCALE GENOMIC DNA]</scope>
    <source>
        <strain evidence="3">CC-503</strain>
    </source>
</reference>
<dbReference type="OrthoDB" id="2016285at2759"/>
<dbReference type="Gene3D" id="3.40.50.150">
    <property type="entry name" value="Vaccinia Virus protein VP39"/>
    <property type="match status" value="1"/>
</dbReference>
<feature type="region of interest" description="Disordered" evidence="1">
    <location>
        <begin position="329"/>
        <end position="382"/>
    </location>
</feature>
<dbReference type="EMBL" id="CM008968">
    <property type="protein sequence ID" value="PNW80364.1"/>
    <property type="molecule type" value="Genomic_DNA"/>
</dbReference>
<dbReference type="ExpressionAtlas" id="A0A2K3DIK1">
    <property type="expression patterns" value="baseline"/>
</dbReference>
<dbReference type="Proteomes" id="UP000006906">
    <property type="component" value="Chromosome 7"/>
</dbReference>
<evidence type="ECO:0000256" key="1">
    <source>
        <dbReference type="SAM" id="MobiDB-lite"/>
    </source>
</evidence>
<evidence type="ECO:0000313" key="2">
    <source>
        <dbReference type="EMBL" id="PNW80364.1"/>
    </source>
</evidence>
<evidence type="ECO:0000313" key="3">
    <source>
        <dbReference type="Proteomes" id="UP000006906"/>
    </source>
</evidence>
<dbReference type="InterPro" id="IPR029063">
    <property type="entry name" value="SAM-dependent_MTases_sf"/>
</dbReference>
<dbReference type="OMA" id="QGVIHGY"/>
<dbReference type="PaxDb" id="3055-EDP07042"/>
<feature type="region of interest" description="Disordered" evidence="1">
    <location>
        <begin position="240"/>
        <end position="269"/>
    </location>
</feature>
<name>A0A2K3DIK1_CHLRE</name>
<feature type="compositionally biased region" description="Gly residues" evidence="1">
    <location>
        <begin position="366"/>
        <end position="376"/>
    </location>
</feature>
<accession>A0A2K3DIK1</accession>
<dbReference type="KEGG" id="cre:CHLRE_07g314450v5"/>
<dbReference type="GeneID" id="5726522"/>
<sequence length="401" mass="42003">MLVQRGGPASRLGNRSTEQASVIWRRSRQHVNVQRRQLTCFRSFAPDREPQCLHQGFSQFNEVVTVIQIPDDPADPGHRPLAGCRILLLDSTGNLHSVYHPSRPLTGSYWDVLAGLPSLVPPGPLGLLGLGAGTIPRIMAAHFPLGTAAATAAGGRSGGSYVVHGWELDPGVVAAARMHLGMSELERAGHLVTHTGDALAPAAAVPGGFSGIVVDLFGGGRLLPQLTKRETWESIRSRLAPTAPGQPPARVIANLGQSPPTTPGQAGRWQPEAYTTLRAYEALEAAFEGEVSLMTLQSNTLALTGPLPSPEEWPGRLPAALREQLLVLNGGGSSSGSSSSSSNSGNNGGGGGGWRESLEQQELRPGAGGLQAGAGGSSSRSGCWARDLYPLQKTEVNLSLF</sequence>
<gene>
    <name evidence="2" type="ORF">CHLRE_07g314450v5</name>
</gene>
<feature type="compositionally biased region" description="Low complexity" evidence="1">
    <location>
        <begin position="335"/>
        <end position="345"/>
    </location>
</feature>
<protein>
    <submittedName>
        <fullName evidence="2">Uncharacterized protein</fullName>
    </submittedName>
</protein>
<dbReference type="SUPFAM" id="SSF53335">
    <property type="entry name" value="S-adenosyl-L-methionine-dependent methyltransferases"/>
    <property type="match status" value="1"/>
</dbReference>